<gene>
    <name evidence="2" type="ORF">NW209_13905</name>
</gene>
<dbReference type="RefSeq" id="WP_258336213.1">
    <property type="nucleotide sequence ID" value="NZ_JANRHJ010000019.1"/>
</dbReference>
<dbReference type="EMBL" id="JANRHJ010000019">
    <property type="protein sequence ID" value="MCR8875093.1"/>
    <property type="molecule type" value="Genomic_DNA"/>
</dbReference>
<evidence type="ECO:0000313" key="3">
    <source>
        <dbReference type="Proteomes" id="UP001204579"/>
    </source>
</evidence>
<dbReference type="Pfam" id="PF16249">
    <property type="entry name" value="DUF4906"/>
    <property type="match status" value="1"/>
</dbReference>
<name>A0AAW5N9U6_9BACT</name>
<keyword evidence="3" id="KW-1185">Reference proteome</keyword>
<accession>A0AAW5N9U6</accession>
<dbReference type="PROSITE" id="PS00018">
    <property type="entry name" value="EF_HAND_1"/>
    <property type="match status" value="1"/>
</dbReference>
<protein>
    <submittedName>
        <fullName evidence="2">DUF4906 domain-containing protein</fullName>
    </submittedName>
</protein>
<dbReference type="GO" id="GO:0005509">
    <property type="term" value="F:calcium ion binding"/>
    <property type="evidence" value="ECO:0007669"/>
    <property type="project" value="InterPro"/>
</dbReference>
<dbReference type="AlphaFoldDB" id="A0AAW5N9U6"/>
<dbReference type="Proteomes" id="UP001204579">
    <property type="component" value="Unassembled WGS sequence"/>
</dbReference>
<dbReference type="InterPro" id="IPR032594">
    <property type="entry name" value="DUF4906"/>
</dbReference>
<dbReference type="Gene3D" id="2.60.40.3690">
    <property type="match status" value="1"/>
</dbReference>
<feature type="domain" description="EF-hand" evidence="1">
    <location>
        <begin position="600"/>
        <end position="622"/>
    </location>
</feature>
<proteinExistence type="predicted"/>
<dbReference type="PROSITE" id="PS51257">
    <property type="entry name" value="PROKAR_LIPOPROTEIN"/>
    <property type="match status" value="1"/>
</dbReference>
<organism evidence="2 3">
    <name type="scientific">Phocaeicola barnesiae</name>
    <dbReference type="NCBI Taxonomy" id="376804"/>
    <lineage>
        <taxon>Bacteria</taxon>
        <taxon>Pseudomonadati</taxon>
        <taxon>Bacteroidota</taxon>
        <taxon>Bacteroidia</taxon>
        <taxon>Bacteroidales</taxon>
        <taxon>Bacteroidaceae</taxon>
        <taxon>Phocaeicola</taxon>
    </lineage>
</organism>
<sequence length="724" mass="81953">MRNKFILYGLLNLLFIFIFSSCTDERLTDFSSETSSGQEMTIYLHTKEATFVESRNGDETEVLDNVVVYALDADGQVLKNIYQQLDNRNYVTMYIPEGASSLFAICNYDNPDELLQKKNLDEIKELKITIENYEEAYKGCYVMSSIDAVAIEGTTLNIPVYRVAAHFDVKINFAPESEEEQTFDITSVMLYNIPNVTWVVRHGEDKENNTLPLSANSNDAMYSNGSLSSEAFLSNQTVDFIRETDGTSEADDIDYTLSFDMFENRRGGVDRDNYPWPSSYQDNKQLYKAEIAKGEQFEYATYLKITGVYKVGNGLVREVSYKIYLGENNFSDYNVYRNYKYDYTITIKSGTSDGIDTRVEAENLTSMKVYASLDEPLDAHFNAVRAMVYSPGNWEMYVKNPDATPWLEISTSELYIPNKLDNTGQNVNAAQYKLEGSGGITYVYIHTDEYVPEQTSPQQNDLQQVRSGIICYKNNTGAIQELEVKQYPAQLVILDYYDALTVKHVKDTFFVERILEEKNIEWGFKEYWSLTMDNLITTGQWDGLSNTRKLFETALHGDGFEGDTNDPGLDLPGLEDPAYPGVSSMPTNVAVGYAIAKNRDRNGNGRIDYDEIVWYMPAMKELKAIYEHLERKEVDFEATTEKFASSTPSAAGPNAANPGRFYYIKMATGDISLAMRNRSYNVLCCRRKGAWQGNADAGGSGGVTIPDGEYEDEDFIMPKTETSN</sequence>
<dbReference type="PROSITE" id="PS50222">
    <property type="entry name" value="EF_HAND_2"/>
    <property type="match status" value="1"/>
</dbReference>
<comment type="caution">
    <text evidence="2">The sequence shown here is derived from an EMBL/GenBank/DDBJ whole genome shotgun (WGS) entry which is preliminary data.</text>
</comment>
<reference evidence="2 3" key="1">
    <citation type="submission" date="2022-08" db="EMBL/GenBank/DDBJ databases">
        <authorList>
            <person name="Zeman M."/>
            <person name="Kubasova T."/>
        </authorList>
    </citation>
    <scope>NUCLEOTIDE SEQUENCE [LARGE SCALE GENOMIC DNA]</scope>
    <source>
        <strain evidence="2 3">ET62</strain>
    </source>
</reference>
<dbReference type="InterPro" id="IPR018247">
    <property type="entry name" value="EF_Hand_1_Ca_BS"/>
</dbReference>
<evidence type="ECO:0000313" key="2">
    <source>
        <dbReference type="EMBL" id="MCR8875093.1"/>
    </source>
</evidence>
<dbReference type="InterPro" id="IPR002048">
    <property type="entry name" value="EF_hand_dom"/>
</dbReference>
<evidence type="ECO:0000259" key="1">
    <source>
        <dbReference type="PROSITE" id="PS50222"/>
    </source>
</evidence>